<dbReference type="Proteomes" id="UP000634136">
    <property type="component" value="Unassembled WGS sequence"/>
</dbReference>
<gene>
    <name evidence="2" type="ORF">G2W53_004446</name>
</gene>
<evidence type="ECO:0000313" key="2">
    <source>
        <dbReference type="EMBL" id="KAF7842148.1"/>
    </source>
</evidence>
<dbReference type="InterPro" id="IPR012337">
    <property type="entry name" value="RNaseH-like_sf"/>
</dbReference>
<dbReference type="PANTHER" id="PTHR47723">
    <property type="entry name" value="OS05G0353850 PROTEIN"/>
    <property type="match status" value="1"/>
</dbReference>
<dbReference type="InterPro" id="IPR036397">
    <property type="entry name" value="RNaseH_sf"/>
</dbReference>
<protein>
    <submittedName>
        <fullName evidence="2">Ribonuclease H</fullName>
    </submittedName>
</protein>
<keyword evidence="3" id="KW-1185">Reference proteome</keyword>
<accession>A0A834XCY2</accession>
<dbReference type="Gene3D" id="3.30.420.10">
    <property type="entry name" value="Ribonuclease H-like superfamily/Ribonuclease H"/>
    <property type="match status" value="1"/>
</dbReference>
<proteinExistence type="predicted"/>
<dbReference type="CDD" id="cd06222">
    <property type="entry name" value="RNase_H_like"/>
    <property type="match status" value="1"/>
</dbReference>
<feature type="domain" description="RNase H type-1" evidence="1">
    <location>
        <begin position="184"/>
        <end position="291"/>
    </location>
</feature>
<evidence type="ECO:0000313" key="3">
    <source>
        <dbReference type="Proteomes" id="UP000634136"/>
    </source>
</evidence>
<dbReference type="EMBL" id="JAAIUW010000002">
    <property type="protein sequence ID" value="KAF7842148.1"/>
    <property type="molecule type" value="Genomic_DNA"/>
</dbReference>
<dbReference type="InterPro" id="IPR044730">
    <property type="entry name" value="RNase_H-like_dom_plant"/>
</dbReference>
<dbReference type="Pfam" id="PF13456">
    <property type="entry name" value="RVT_3"/>
    <property type="match status" value="1"/>
</dbReference>
<name>A0A834XCY2_9FABA</name>
<dbReference type="SUPFAM" id="SSF53098">
    <property type="entry name" value="Ribonuclease H-like"/>
    <property type="match status" value="1"/>
</dbReference>
<comment type="caution">
    <text evidence="2">The sequence shown here is derived from an EMBL/GenBank/DDBJ whole genome shotgun (WGS) entry which is preliminary data.</text>
</comment>
<evidence type="ECO:0000259" key="1">
    <source>
        <dbReference type="Pfam" id="PF13456"/>
    </source>
</evidence>
<dbReference type="AlphaFoldDB" id="A0A834XCY2"/>
<sequence length="315" mass="35420">MKIDPWVPNFPNLAAVAIITIPQEETDKKVDERITDTGDWNWSSFQHVLPREVVATIETMNLPSLGGNDDSFIWILSHDGVFSVRTAYQVGDSSPRSMDRRAWQKIWKSNSTERIRLFLWSVCHESIFKGVQNNAISLIPVIKAQYNDFVTATSLKSEMPHKHKVFTWSEPGWTPPANGWHKLNVDGSLNNNSSEITCGGAIRDREGFWSGGFSKRLGKGNILCAELCGILEGLQLAWSKNLNKIIVEFDSIQAIKAITDSIDGGHPFFHIINRIKLFLAKEWEVNFVHITPLASCIEVLIEDCRKACLLDGPVC</sequence>
<dbReference type="InterPro" id="IPR053151">
    <property type="entry name" value="RNase_H-like"/>
</dbReference>
<dbReference type="PANTHER" id="PTHR47723:SF19">
    <property type="entry name" value="POLYNUCLEOTIDYL TRANSFERASE, RIBONUCLEASE H-LIKE SUPERFAMILY PROTEIN"/>
    <property type="match status" value="1"/>
</dbReference>
<organism evidence="2 3">
    <name type="scientific">Senna tora</name>
    <dbReference type="NCBI Taxonomy" id="362788"/>
    <lineage>
        <taxon>Eukaryota</taxon>
        <taxon>Viridiplantae</taxon>
        <taxon>Streptophyta</taxon>
        <taxon>Embryophyta</taxon>
        <taxon>Tracheophyta</taxon>
        <taxon>Spermatophyta</taxon>
        <taxon>Magnoliopsida</taxon>
        <taxon>eudicotyledons</taxon>
        <taxon>Gunneridae</taxon>
        <taxon>Pentapetalae</taxon>
        <taxon>rosids</taxon>
        <taxon>fabids</taxon>
        <taxon>Fabales</taxon>
        <taxon>Fabaceae</taxon>
        <taxon>Caesalpinioideae</taxon>
        <taxon>Cassia clade</taxon>
        <taxon>Senna</taxon>
    </lineage>
</organism>
<dbReference type="OrthoDB" id="1748554at2759"/>
<dbReference type="InterPro" id="IPR002156">
    <property type="entry name" value="RNaseH_domain"/>
</dbReference>
<reference evidence="2" key="1">
    <citation type="submission" date="2020-09" db="EMBL/GenBank/DDBJ databases">
        <title>Genome-Enabled Discovery of Anthraquinone Biosynthesis in Senna tora.</title>
        <authorList>
            <person name="Kang S.-H."/>
            <person name="Pandey R.P."/>
            <person name="Lee C.-M."/>
            <person name="Sim J.-S."/>
            <person name="Jeong J.-T."/>
            <person name="Choi B.-S."/>
            <person name="Jung M."/>
            <person name="Ginzburg D."/>
            <person name="Zhao K."/>
            <person name="Won S.Y."/>
            <person name="Oh T.-J."/>
            <person name="Yu Y."/>
            <person name="Kim N.-H."/>
            <person name="Lee O.R."/>
            <person name="Lee T.-H."/>
            <person name="Bashyal P."/>
            <person name="Kim T.-S."/>
            <person name="Lee W.-H."/>
            <person name="Kawkins C."/>
            <person name="Kim C.-K."/>
            <person name="Kim J.S."/>
            <person name="Ahn B.O."/>
            <person name="Rhee S.Y."/>
            <person name="Sohng J.K."/>
        </authorList>
    </citation>
    <scope>NUCLEOTIDE SEQUENCE</scope>
    <source>
        <tissue evidence="2">Leaf</tissue>
    </source>
</reference>
<dbReference type="GO" id="GO:0003676">
    <property type="term" value="F:nucleic acid binding"/>
    <property type="evidence" value="ECO:0007669"/>
    <property type="project" value="InterPro"/>
</dbReference>
<dbReference type="GO" id="GO:0004523">
    <property type="term" value="F:RNA-DNA hybrid ribonuclease activity"/>
    <property type="evidence" value="ECO:0007669"/>
    <property type="project" value="InterPro"/>
</dbReference>